<dbReference type="InterPro" id="IPR050595">
    <property type="entry name" value="Bact_response_regulator"/>
</dbReference>
<evidence type="ECO:0000313" key="4">
    <source>
        <dbReference type="EMBL" id="MBO1318818.1"/>
    </source>
</evidence>
<comment type="caution">
    <text evidence="2">Lacks conserved residue(s) required for the propagation of feature annotation.</text>
</comment>
<protein>
    <submittedName>
        <fullName evidence="4">DUF342 domain-containing protein</fullName>
    </submittedName>
</protein>
<proteinExistence type="predicted"/>
<gene>
    <name evidence="4" type="ORF">J3U88_10120</name>
</gene>
<dbReference type="InterPro" id="IPR011006">
    <property type="entry name" value="CheY-like_superfamily"/>
</dbReference>
<dbReference type="PROSITE" id="PS50110">
    <property type="entry name" value="RESPONSE_REGULATORY"/>
    <property type="match status" value="1"/>
</dbReference>
<comment type="caution">
    <text evidence="4">The sequence shown here is derived from an EMBL/GenBank/DDBJ whole genome shotgun (WGS) entry which is preliminary data.</text>
</comment>
<dbReference type="Proteomes" id="UP000664417">
    <property type="component" value="Unassembled WGS sequence"/>
</dbReference>
<reference evidence="4" key="1">
    <citation type="submission" date="2021-03" db="EMBL/GenBank/DDBJ databases">
        <authorList>
            <person name="Wang G."/>
        </authorList>
    </citation>
    <scope>NUCLEOTIDE SEQUENCE</scope>
    <source>
        <strain evidence="4">KCTC 12899</strain>
    </source>
</reference>
<dbReference type="SUPFAM" id="SSF52172">
    <property type="entry name" value="CheY-like"/>
    <property type="match status" value="1"/>
</dbReference>
<evidence type="ECO:0000313" key="5">
    <source>
        <dbReference type="Proteomes" id="UP000664417"/>
    </source>
</evidence>
<dbReference type="InterPro" id="IPR001789">
    <property type="entry name" value="Sig_transdc_resp-reg_receiver"/>
</dbReference>
<accession>A0A8J7QID0</accession>
<dbReference type="PANTHER" id="PTHR44591">
    <property type="entry name" value="STRESS RESPONSE REGULATOR PROTEIN 1"/>
    <property type="match status" value="1"/>
</dbReference>
<dbReference type="CDD" id="cd00156">
    <property type="entry name" value="REC"/>
    <property type="match status" value="1"/>
</dbReference>
<name>A0A8J7QID0_9BACT</name>
<organism evidence="4 5">
    <name type="scientific">Acanthopleuribacter pedis</name>
    <dbReference type="NCBI Taxonomy" id="442870"/>
    <lineage>
        <taxon>Bacteria</taxon>
        <taxon>Pseudomonadati</taxon>
        <taxon>Acidobacteriota</taxon>
        <taxon>Holophagae</taxon>
        <taxon>Acanthopleuribacterales</taxon>
        <taxon>Acanthopleuribacteraceae</taxon>
        <taxon>Acanthopleuribacter</taxon>
    </lineage>
</organism>
<keyword evidence="1" id="KW-0597">Phosphoprotein</keyword>
<dbReference type="EMBL" id="JAFREP010000007">
    <property type="protein sequence ID" value="MBO1318818.1"/>
    <property type="molecule type" value="Genomic_DNA"/>
</dbReference>
<dbReference type="RefSeq" id="WP_207858594.1">
    <property type="nucleotide sequence ID" value="NZ_JAFREP010000007.1"/>
</dbReference>
<sequence>MLDSNRFLVIHRDTAKAQQVKTVLERAGFRAACIHSGMEGVPKFETFKPGIVLIETGLTDMPVPVLVQALREMHKEFPIWLLSDDPNEATLDEARAIGAYGVLQCPISVRDLPRLNTQELEDLSDISDETLNDFVPNHIWQEQPTAQHHTRLIATEVMQRGSLKHKGHLVIIGDLEGVKNLYVDGDLSIQGSVRDCHIRCRGNLLITGALSDCREPGVFARANLSVGQIQNAHVVAGKNLFLKHHCIKSAVYVMQHMVAFGEDSRLVGGIIRVCEHIGFAIVGDAEQTHTQIELAPPLLHESWQRTKKHFWKHAVSINNKLAKTKGKAIRKHLEDPRFYVMQAELIASRVYPGVSIRIGKFEDYIFESYREPTRIFVGLKHKKAFGICARPRKKKKAHLLKKEA</sequence>
<dbReference type="InterPro" id="IPR046865">
    <property type="entry name" value="FapA_b_solenoid"/>
</dbReference>
<evidence type="ECO:0000256" key="2">
    <source>
        <dbReference type="PROSITE-ProRule" id="PRU00169"/>
    </source>
</evidence>
<dbReference type="Pfam" id="PF00072">
    <property type="entry name" value="Response_reg"/>
    <property type="match status" value="1"/>
</dbReference>
<keyword evidence="5" id="KW-1185">Reference proteome</keyword>
<dbReference type="Pfam" id="PF03961">
    <property type="entry name" value="FapA"/>
    <property type="match status" value="1"/>
</dbReference>
<evidence type="ECO:0000259" key="3">
    <source>
        <dbReference type="PROSITE" id="PS50110"/>
    </source>
</evidence>
<dbReference type="AlphaFoldDB" id="A0A8J7QID0"/>
<dbReference type="GO" id="GO:0000160">
    <property type="term" value="P:phosphorelay signal transduction system"/>
    <property type="evidence" value="ECO:0007669"/>
    <property type="project" value="InterPro"/>
</dbReference>
<evidence type="ECO:0000256" key="1">
    <source>
        <dbReference type="ARBA" id="ARBA00022553"/>
    </source>
</evidence>
<dbReference type="PANTHER" id="PTHR44591:SF3">
    <property type="entry name" value="RESPONSE REGULATORY DOMAIN-CONTAINING PROTEIN"/>
    <property type="match status" value="1"/>
</dbReference>
<dbReference type="Gene3D" id="3.40.50.2300">
    <property type="match status" value="1"/>
</dbReference>
<feature type="domain" description="Response regulatory" evidence="3">
    <location>
        <begin position="6"/>
        <end position="120"/>
    </location>
</feature>